<reference evidence="2 3" key="1">
    <citation type="submission" date="2020-02" db="EMBL/GenBank/DDBJ databases">
        <title>Complete genome sequence of the novel Campylobacter species Candidatus Campylobacter infans.</title>
        <authorList>
            <person name="Duim B."/>
            <person name="Zomer A."/>
            <person name="van der Graaf L."/>
            <person name="Wagenaar J."/>
        </authorList>
    </citation>
    <scope>NUCLEOTIDE SEQUENCE [LARGE SCALE GENOMIC DNA]</scope>
    <source>
        <strain evidence="2 3">19S00001</strain>
    </source>
</reference>
<sequence length="130" mass="14560">MLKILLLPYLIFECICTIVFIINVGFLWYLLEAFLSLMLGSYLVIHGGGFGLYSNMQKANFAGIFGSFGFVFSGFLLILPGILCDILAVLIIIFSVFLTKKNTPSYTNDFSADDEIIDVEIIDERPNNLK</sequence>
<keyword evidence="1" id="KW-0812">Transmembrane</keyword>
<dbReference type="RefSeq" id="WP_179975799.1">
    <property type="nucleotide sequence ID" value="NZ_CP049075.1"/>
</dbReference>
<evidence type="ECO:0000313" key="2">
    <source>
        <dbReference type="EMBL" id="QLI05265.1"/>
    </source>
</evidence>
<accession>A0A7H9CIY4</accession>
<feature type="transmembrane region" description="Helical" evidence="1">
    <location>
        <begin position="7"/>
        <end position="28"/>
    </location>
</feature>
<protein>
    <submittedName>
        <fullName evidence="2">FxsA family membrane protein</fullName>
    </submittedName>
</protein>
<keyword evidence="1" id="KW-1133">Transmembrane helix</keyword>
<dbReference type="AlphaFoldDB" id="A0A7H9CIY4"/>
<feature type="transmembrane region" description="Helical" evidence="1">
    <location>
        <begin position="65"/>
        <end position="98"/>
    </location>
</feature>
<evidence type="ECO:0000256" key="1">
    <source>
        <dbReference type="SAM" id="Phobius"/>
    </source>
</evidence>
<keyword evidence="3" id="KW-1185">Reference proteome</keyword>
<feature type="transmembrane region" description="Helical" evidence="1">
    <location>
        <begin position="34"/>
        <end position="53"/>
    </location>
</feature>
<dbReference type="EMBL" id="CP049075">
    <property type="protein sequence ID" value="QLI05265.1"/>
    <property type="molecule type" value="Genomic_DNA"/>
</dbReference>
<name>A0A7H9CIY4_9BACT</name>
<gene>
    <name evidence="2" type="ORF">CINF_0744</name>
</gene>
<dbReference type="KEGG" id="cinf:CINF_0744"/>
<proteinExistence type="predicted"/>
<dbReference type="Proteomes" id="UP000509414">
    <property type="component" value="Chromosome"/>
</dbReference>
<evidence type="ECO:0000313" key="3">
    <source>
        <dbReference type="Proteomes" id="UP000509414"/>
    </source>
</evidence>
<organism evidence="2 3">
    <name type="scientific">Candidatus Campylobacter infans</name>
    <dbReference type="NCBI Taxonomy" id="2561898"/>
    <lineage>
        <taxon>Bacteria</taxon>
        <taxon>Pseudomonadati</taxon>
        <taxon>Campylobacterota</taxon>
        <taxon>Epsilonproteobacteria</taxon>
        <taxon>Campylobacterales</taxon>
        <taxon>Campylobacteraceae</taxon>
        <taxon>Campylobacter</taxon>
    </lineage>
</organism>
<keyword evidence="1" id="KW-0472">Membrane</keyword>